<dbReference type="InterPro" id="IPR045155">
    <property type="entry name" value="Beta-lactam_cat"/>
</dbReference>
<dbReference type="SUPFAM" id="SSF56601">
    <property type="entry name" value="beta-lactamase/transpeptidase-like"/>
    <property type="match status" value="1"/>
</dbReference>
<evidence type="ECO:0000313" key="3">
    <source>
        <dbReference type="Proteomes" id="UP000824190"/>
    </source>
</evidence>
<reference evidence="2" key="1">
    <citation type="journal article" date="2021" name="PeerJ">
        <title>Extensive microbial diversity within the chicken gut microbiome revealed by metagenomics and culture.</title>
        <authorList>
            <person name="Gilroy R."/>
            <person name="Ravi A."/>
            <person name="Getino M."/>
            <person name="Pursley I."/>
            <person name="Horton D.L."/>
            <person name="Alikhan N.F."/>
            <person name="Baker D."/>
            <person name="Gharbi K."/>
            <person name="Hall N."/>
            <person name="Watson M."/>
            <person name="Adriaenssens E.M."/>
            <person name="Foster-Nyarko E."/>
            <person name="Jarju S."/>
            <person name="Secka A."/>
            <person name="Antonio M."/>
            <person name="Oren A."/>
            <person name="Chaudhuri R.R."/>
            <person name="La Ragione R."/>
            <person name="Hildebrand F."/>
            <person name="Pallen M.J."/>
        </authorList>
    </citation>
    <scope>NUCLEOTIDE SEQUENCE</scope>
    <source>
        <strain evidence="2">CHK32-1732</strain>
    </source>
</reference>
<dbReference type="PANTHER" id="PTHR35333:SF3">
    <property type="entry name" value="BETA-LACTAMASE-TYPE TRANSPEPTIDASE FOLD CONTAINING PROTEIN"/>
    <property type="match status" value="1"/>
</dbReference>
<name>A0A9D1UKS6_9CORY</name>
<accession>A0A9D1UKS6</accession>
<dbReference type="Pfam" id="PF13354">
    <property type="entry name" value="Beta-lactamase2"/>
    <property type="match status" value="1"/>
</dbReference>
<dbReference type="InterPro" id="IPR012338">
    <property type="entry name" value="Beta-lactam/transpept-like"/>
</dbReference>
<feature type="domain" description="Beta-lactamase class A catalytic" evidence="1">
    <location>
        <begin position="66"/>
        <end position="279"/>
    </location>
</feature>
<keyword evidence="2" id="KW-0378">Hydrolase</keyword>
<dbReference type="Proteomes" id="UP000824190">
    <property type="component" value="Unassembled WGS sequence"/>
</dbReference>
<protein>
    <submittedName>
        <fullName evidence="2">Class A beta-lactamase-related serine hydrolase</fullName>
    </submittedName>
</protein>
<dbReference type="GO" id="GO:0030655">
    <property type="term" value="P:beta-lactam antibiotic catabolic process"/>
    <property type="evidence" value="ECO:0007669"/>
    <property type="project" value="InterPro"/>
</dbReference>
<reference evidence="2" key="2">
    <citation type="submission" date="2021-04" db="EMBL/GenBank/DDBJ databases">
        <authorList>
            <person name="Gilroy R."/>
        </authorList>
    </citation>
    <scope>NUCLEOTIDE SEQUENCE</scope>
    <source>
        <strain evidence="2">CHK32-1732</strain>
    </source>
</reference>
<dbReference type="Gene3D" id="3.40.710.10">
    <property type="entry name" value="DD-peptidase/beta-lactamase superfamily"/>
    <property type="match status" value="1"/>
</dbReference>
<comment type="caution">
    <text evidence="2">The sequence shown here is derived from an EMBL/GenBank/DDBJ whole genome shotgun (WGS) entry which is preliminary data.</text>
</comment>
<dbReference type="PANTHER" id="PTHR35333">
    <property type="entry name" value="BETA-LACTAMASE"/>
    <property type="match status" value="1"/>
</dbReference>
<dbReference type="GO" id="GO:0046677">
    <property type="term" value="P:response to antibiotic"/>
    <property type="evidence" value="ECO:0007669"/>
    <property type="project" value="InterPro"/>
</dbReference>
<evidence type="ECO:0000313" key="2">
    <source>
        <dbReference type="EMBL" id="HIW91559.1"/>
    </source>
</evidence>
<dbReference type="AlphaFoldDB" id="A0A9D1UKS6"/>
<organism evidence="2 3">
    <name type="scientific">Candidatus Corynebacterium avicola</name>
    <dbReference type="NCBI Taxonomy" id="2838527"/>
    <lineage>
        <taxon>Bacteria</taxon>
        <taxon>Bacillati</taxon>
        <taxon>Actinomycetota</taxon>
        <taxon>Actinomycetes</taxon>
        <taxon>Mycobacteriales</taxon>
        <taxon>Corynebacteriaceae</taxon>
        <taxon>Corynebacterium</taxon>
    </lineage>
</organism>
<dbReference type="InterPro" id="IPR000871">
    <property type="entry name" value="Beta-lactam_class-A"/>
</dbReference>
<proteinExistence type="predicted"/>
<gene>
    <name evidence="2" type="ORF">H9870_07860</name>
</gene>
<dbReference type="EMBL" id="DXGC01000072">
    <property type="protein sequence ID" value="HIW91559.1"/>
    <property type="molecule type" value="Genomic_DNA"/>
</dbReference>
<evidence type="ECO:0000259" key="1">
    <source>
        <dbReference type="Pfam" id="PF13354"/>
    </source>
</evidence>
<dbReference type="GO" id="GO:0008800">
    <property type="term" value="F:beta-lactamase activity"/>
    <property type="evidence" value="ECO:0007669"/>
    <property type="project" value="InterPro"/>
</dbReference>
<sequence>MAATVAVATPGFAQAAPGGLPTLPGPVNDAVEALDPGQTSSWDRLDQQLSALADEAAADGINLGVSVQDVNPINPQGSVDVGSGEQQSAASVIKLPILATLLHQVDQGKASLDKTITINGDESNIVDGSGELKDRDFPQQLTVGELARLMIQVSDNSATNFLIDEVGGFAPVNNYMASLGFGDLNLGSKMMDPDNSSEGPNSISAAGITSFLTQVKRGLVLTPASTSRFVDLMRGQQVDTKFGAVVPRENLANKTGEIEGASHDSGYILLQDRSVALTATTSFDEGRSQSDADAYVQRAGALVLESLGGTPTG</sequence>